<keyword evidence="2" id="KW-1185">Reference proteome</keyword>
<comment type="caution">
    <text evidence="1">The sequence shown here is derived from an EMBL/GenBank/DDBJ whole genome shotgun (WGS) entry which is preliminary data.</text>
</comment>
<name>A0A2P6C8M6_9FLAO</name>
<dbReference type="OrthoDB" id="1452960at2"/>
<evidence type="ECO:0008006" key="3">
    <source>
        <dbReference type="Google" id="ProtNLM"/>
    </source>
</evidence>
<accession>A0A2P6C8M6</accession>
<reference evidence="1 2" key="1">
    <citation type="submission" date="2016-12" db="EMBL/GenBank/DDBJ databases">
        <title>Trade-off between light-utilization and light-protection in marine flavobacteria.</title>
        <authorList>
            <person name="Kumagai Y."/>
            <person name="Yoshizawa S."/>
            <person name="Kogure K."/>
            <person name="Iwasaki W."/>
        </authorList>
    </citation>
    <scope>NUCLEOTIDE SEQUENCE [LARGE SCALE GENOMIC DNA]</scope>
    <source>
        <strain evidence="1 2">KCTC 12100</strain>
    </source>
</reference>
<dbReference type="PROSITE" id="PS51257">
    <property type="entry name" value="PROKAR_LIPOPROTEIN"/>
    <property type="match status" value="1"/>
</dbReference>
<gene>
    <name evidence="1" type="ORF">BTO14_14710</name>
</gene>
<dbReference type="RefSeq" id="WP_105050200.1">
    <property type="nucleotide sequence ID" value="NZ_CP150661.1"/>
</dbReference>
<organism evidence="1 2">
    <name type="scientific">Polaribacter butkevichii</name>
    <dbReference type="NCBI Taxonomy" id="218490"/>
    <lineage>
        <taxon>Bacteria</taxon>
        <taxon>Pseudomonadati</taxon>
        <taxon>Bacteroidota</taxon>
        <taxon>Flavobacteriia</taxon>
        <taxon>Flavobacteriales</taxon>
        <taxon>Flavobacteriaceae</taxon>
    </lineage>
</organism>
<proteinExistence type="predicted"/>
<evidence type="ECO:0000313" key="1">
    <source>
        <dbReference type="EMBL" id="PQJ69270.1"/>
    </source>
</evidence>
<evidence type="ECO:0000313" key="2">
    <source>
        <dbReference type="Proteomes" id="UP000247345"/>
    </source>
</evidence>
<dbReference type="AlphaFoldDB" id="A0A2P6C8M6"/>
<protein>
    <recommendedName>
        <fullName evidence="3">Lipoprotein</fullName>
    </recommendedName>
</protein>
<sequence length="163" mass="19213">MKKYVLLTIIGLLSISCSGQKNESKKTESKENNITEQPKGAWKVDKEFDDNGNLIRYDSIYSWSSNSKLNDLSNVDKDSLLQSFKSRFFTNFSGFESKGFNDIFSKDSLFSEHYFNNDFFRSDFGKDFMDIDRITQKMMEKQQRFLEKYQSEFSKPKDKNKQL</sequence>
<dbReference type="EMBL" id="MSCK01000002">
    <property type="protein sequence ID" value="PQJ69270.1"/>
    <property type="molecule type" value="Genomic_DNA"/>
</dbReference>
<dbReference type="Proteomes" id="UP000247345">
    <property type="component" value="Unassembled WGS sequence"/>
</dbReference>